<name>A0ABS8DHS4_9FIRM</name>
<evidence type="ECO:0000313" key="4">
    <source>
        <dbReference type="Proteomes" id="UP001299546"/>
    </source>
</evidence>
<feature type="domain" description="Glycosyl transferase family 1" evidence="1">
    <location>
        <begin position="212"/>
        <end position="329"/>
    </location>
</feature>
<dbReference type="Pfam" id="PF13439">
    <property type="entry name" value="Glyco_transf_4"/>
    <property type="match status" value="1"/>
</dbReference>
<comment type="caution">
    <text evidence="3">The sequence shown here is derived from an EMBL/GenBank/DDBJ whole genome shotgun (WGS) entry which is preliminary data.</text>
</comment>
<feature type="domain" description="Glycosyltransferase subfamily 4-like N-terminal" evidence="2">
    <location>
        <begin position="15"/>
        <end position="198"/>
    </location>
</feature>
<protein>
    <submittedName>
        <fullName evidence="3">Glycosyltransferase family 4 protein</fullName>
    </submittedName>
</protein>
<organism evidence="3 4">
    <name type="scientific">Bariatricus massiliensis</name>
    <dbReference type="NCBI Taxonomy" id="1745713"/>
    <lineage>
        <taxon>Bacteria</taxon>
        <taxon>Bacillati</taxon>
        <taxon>Bacillota</taxon>
        <taxon>Clostridia</taxon>
        <taxon>Lachnospirales</taxon>
        <taxon>Lachnospiraceae</taxon>
        <taxon>Bariatricus</taxon>
    </lineage>
</organism>
<dbReference type="PANTHER" id="PTHR45947">
    <property type="entry name" value="SULFOQUINOVOSYL TRANSFERASE SQD2"/>
    <property type="match status" value="1"/>
</dbReference>
<keyword evidence="4" id="KW-1185">Reference proteome</keyword>
<dbReference type="RefSeq" id="WP_066737284.1">
    <property type="nucleotide sequence ID" value="NZ_JAJCIQ010000006.1"/>
</dbReference>
<reference evidence="3 4" key="1">
    <citation type="submission" date="2021-10" db="EMBL/GenBank/DDBJ databases">
        <title>Collection of gut derived symbiotic bacterial strains cultured from healthy donors.</title>
        <authorList>
            <person name="Lin H."/>
            <person name="Littmann E."/>
            <person name="Kohout C."/>
            <person name="Pamer E.G."/>
        </authorList>
    </citation>
    <scope>NUCLEOTIDE SEQUENCE [LARGE SCALE GENOMIC DNA]</scope>
    <source>
        <strain evidence="3 4">DFI.1.165</strain>
    </source>
</reference>
<proteinExistence type="predicted"/>
<dbReference type="InterPro" id="IPR028098">
    <property type="entry name" value="Glyco_trans_4-like_N"/>
</dbReference>
<dbReference type="InterPro" id="IPR050194">
    <property type="entry name" value="Glycosyltransferase_grp1"/>
</dbReference>
<dbReference type="Pfam" id="PF00534">
    <property type="entry name" value="Glycos_transf_1"/>
    <property type="match status" value="1"/>
</dbReference>
<dbReference type="SUPFAM" id="SSF53756">
    <property type="entry name" value="UDP-Glycosyltransferase/glycogen phosphorylase"/>
    <property type="match status" value="1"/>
</dbReference>
<dbReference type="InterPro" id="IPR001296">
    <property type="entry name" value="Glyco_trans_1"/>
</dbReference>
<dbReference type="CDD" id="cd03801">
    <property type="entry name" value="GT4_PimA-like"/>
    <property type="match status" value="1"/>
</dbReference>
<dbReference type="PANTHER" id="PTHR45947:SF3">
    <property type="entry name" value="SULFOQUINOVOSYL TRANSFERASE SQD2"/>
    <property type="match status" value="1"/>
</dbReference>
<gene>
    <name evidence="3" type="ORF">LIZ65_10005</name>
</gene>
<evidence type="ECO:0000259" key="2">
    <source>
        <dbReference type="Pfam" id="PF13439"/>
    </source>
</evidence>
<dbReference type="Gene3D" id="3.40.50.2000">
    <property type="entry name" value="Glycogen Phosphorylase B"/>
    <property type="match status" value="2"/>
</dbReference>
<sequence length="401" mass="45754">MRILSITAQKPHSTGSGVYLTELVKGFAKLGHEQAVIAGIYKEDMAEFPDGVEFYPVYFRSEALPFAVTGMSDEMPYESTRYRDMDECMSKRFCQAFEGCVTQAVEEFCPELIICHHLYVLTALVRRWCPQIPVAGICHGSDLRQLKKNEWERQRIWAEIKHLDRVFALHDVQRQEVISLYDIDADKVHVIGTGYNDEIFFRKKETDAERERRRGKLLFAGKLSEKKGVMSLLRALRYVSHPENLELTLAGSTGNEEELREIKSLAQICPVRTVFAGRVPQSELACLMRGHEVFILPSFYEGLPLVVIEALACGEKVVCTDLPGIRPWLDKYLSGHEVVFVEQPEMAGEDEPLEEELPLFEKRLAQGVETALERPFVMPKGLTDISWEGICRKILRCVRIP</sequence>
<evidence type="ECO:0000313" key="3">
    <source>
        <dbReference type="EMBL" id="MCB7387617.1"/>
    </source>
</evidence>
<accession>A0ABS8DHS4</accession>
<dbReference type="Proteomes" id="UP001299546">
    <property type="component" value="Unassembled WGS sequence"/>
</dbReference>
<evidence type="ECO:0000259" key="1">
    <source>
        <dbReference type="Pfam" id="PF00534"/>
    </source>
</evidence>
<dbReference type="EMBL" id="JAJCIS010000005">
    <property type="protein sequence ID" value="MCB7387617.1"/>
    <property type="molecule type" value="Genomic_DNA"/>
</dbReference>